<name>A0A8H7WGP0_9HELO</name>
<dbReference type="Pfam" id="PF26146">
    <property type="entry name" value="PI-PLC_X"/>
    <property type="match status" value="1"/>
</dbReference>
<comment type="caution">
    <text evidence="2">The sequence shown here is derived from an EMBL/GenBank/DDBJ whole genome shotgun (WGS) entry which is preliminary data.</text>
</comment>
<dbReference type="Proteomes" id="UP000664132">
    <property type="component" value="Unassembled WGS sequence"/>
</dbReference>
<keyword evidence="3" id="KW-1185">Reference proteome</keyword>
<dbReference type="GO" id="GO:0008081">
    <property type="term" value="F:phosphoric diester hydrolase activity"/>
    <property type="evidence" value="ECO:0007669"/>
    <property type="project" value="InterPro"/>
</dbReference>
<feature type="chain" id="PRO_5034672041" description="PLC-like phosphodiesterase" evidence="1">
    <location>
        <begin position="19"/>
        <end position="460"/>
    </location>
</feature>
<dbReference type="InterPro" id="IPR017946">
    <property type="entry name" value="PLC-like_Pdiesterase_TIM-brl"/>
</dbReference>
<sequence length="460" mass="49638">MFFSRILPYGSLFALAASQDVLTLSGTSIGTSSAAVPTGNYISYSSTSTRPSTSAITTSAIVSTISSGSTTRTTTLGSTTLFGVGGSIITASNGTATATSTSEDSQLFLTGRPQTTLSVNGTMNGTATETTSTAPQPTNTTPCNNYVEFCGRSYGNITEVAAHNSPFIRPGNAASNQALDVTTQLNDGVRLLQGQMHFVGDVPHFCHNSCDMLDAGPIADYLSTVYDWVHSHPYDVITILLGNGAYNAVTTYQPFIEQSNLQNYAYIPPKIPMGLNDWPTLASMILSAKRVVFFMDYEANQTAVPWILDEFSQMWETPFDPVDRDFPCTVQRPPDLAEEQAKNRLYLMNHNLNYDINLLGNSILVPNIPLLNVTNNVTGFGSLGNATADCNSTWNFPPKFLNVDYYNVGNGTVFEVAAKYNNVTYTRECCGLPASAAMSAYERTTWLAMVCAIGVGYLLL</sequence>
<dbReference type="AlphaFoldDB" id="A0A8H7WGP0"/>
<evidence type="ECO:0000313" key="3">
    <source>
        <dbReference type="Proteomes" id="UP000664132"/>
    </source>
</evidence>
<dbReference type="InterPro" id="IPR051057">
    <property type="entry name" value="PI-PLC_domain"/>
</dbReference>
<dbReference type="PANTHER" id="PTHR13593">
    <property type="match status" value="1"/>
</dbReference>
<dbReference type="PANTHER" id="PTHR13593:SF140">
    <property type="entry name" value="PLC-LIKE PHOSPHODIESTERASE"/>
    <property type="match status" value="1"/>
</dbReference>
<dbReference type="GO" id="GO:0006629">
    <property type="term" value="P:lipid metabolic process"/>
    <property type="evidence" value="ECO:0007669"/>
    <property type="project" value="InterPro"/>
</dbReference>
<evidence type="ECO:0000256" key="1">
    <source>
        <dbReference type="SAM" id="SignalP"/>
    </source>
</evidence>
<accession>A0A8H7WGP0</accession>
<dbReference type="OrthoDB" id="7984201at2759"/>
<dbReference type="EMBL" id="JAFJYH010000020">
    <property type="protein sequence ID" value="KAG4424472.1"/>
    <property type="molecule type" value="Genomic_DNA"/>
</dbReference>
<protein>
    <recommendedName>
        <fullName evidence="4">PLC-like phosphodiesterase</fullName>
    </recommendedName>
</protein>
<dbReference type="SUPFAM" id="SSF51695">
    <property type="entry name" value="PLC-like phosphodiesterases"/>
    <property type="match status" value="1"/>
</dbReference>
<feature type="signal peptide" evidence="1">
    <location>
        <begin position="1"/>
        <end position="18"/>
    </location>
</feature>
<keyword evidence="1" id="KW-0732">Signal</keyword>
<dbReference type="Gene3D" id="3.20.20.190">
    <property type="entry name" value="Phosphatidylinositol (PI) phosphodiesterase"/>
    <property type="match status" value="1"/>
</dbReference>
<proteinExistence type="predicted"/>
<gene>
    <name evidence="2" type="ORF">IFR04_002350</name>
</gene>
<evidence type="ECO:0008006" key="4">
    <source>
        <dbReference type="Google" id="ProtNLM"/>
    </source>
</evidence>
<reference evidence="2" key="1">
    <citation type="submission" date="2021-02" db="EMBL/GenBank/DDBJ databases">
        <title>Genome sequence Cadophora malorum strain M34.</title>
        <authorList>
            <person name="Stefanovic E."/>
            <person name="Vu D."/>
            <person name="Scully C."/>
            <person name="Dijksterhuis J."/>
            <person name="Roader J."/>
            <person name="Houbraken J."/>
        </authorList>
    </citation>
    <scope>NUCLEOTIDE SEQUENCE</scope>
    <source>
        <strain evidence="2">M34</strain>
    </source>
</reference>
<evidence type="ECO:0000313" key="2">
    <source>
        <dbReference type="EMBL" id="KAG4424472.1"/>
    </source>
</evidence>
<organism evidence="2 3">
    <name type="scientific">Cadophora malorum</name>
    <dbReference type="NCBI Taxonomy" id="108018"/>
    <lineage>
        <taxon>Eukaryota</taxon>
        <taxon>Fungi</taxon>
        <taxon>Dikarya</taxon>
        <taxon>Ascomycota</taxon>
        <taxon>Pezizomycotina</taxon>
        <taxon>Leotiomycetes</taxon>
        <taxon>Helotiales</taxon>
        <taxon>Ploettnerulaceae</taxon>
        <taxon>Cadophora</taxon>
    </lineage>
</organism>